<dbReference type="Proteomes" id="UP000663832">
    <property type="component" value="Unassembled WGS sequence"/>
</dbReference>
<dbReference type="EMBL" id="CAJNOI010000140">
    <property type="protein sequence ID" value="CAF1119284.1"/>
    <property type="molecule type" value="Genomic_DNA"/>
</dbReference>
<evidence type="ECO:0000313" key="1">
    <source>
        <dbReference type="EMBL" id="CAF1026565.1"/>
    </source>
</evidence>
<gene>
    <name evidence="2" type="ORF">BJG266_LOCUS22362</name>
    <name evidence="1" type="ORF">QVE165_LOCUS16299</name>
</gene>
<reference evidence="1" key="1">
    <citation type="submission" date="2021-02" db="EMBL/GenBank/DDBJ databases">
        <authorList>
            <person name="Nowell W R."/>
        </authorList>
    </citation>
    <scope>NUCLEOTIDE SEQUENCE</scope>
</reference>
<name>A0A814IQF3_9BILA</name>
<comment type="caution">
    <text evidence="1">The sequence shown here is derived from an EMBL/GenBank/DDBJ whole genome shotgun (WGS) entry which is preliminary data.</text>
</comment>
<accession>A0A814IQF3</accession>
<dbReference type="Proteomes" id="UP000663877">
    <property type="component" value="Unassembled WGS sequence"/>
</dbReference>
<evidence type="ECO:0000313" key="3">
    <source>
        <dbReference type="Proteomes" id="UP000663832"/>
    </source>
</evidence>
<sequence>MNTCSFTYVSLRTNLPCRVMGIERTWDYLKVEFDREGGGLLESTAKYFETIGPGPQLFAVADHSAYYHDQQQWFKYRSAYDIVFDTMEVPE</sequence>
<proteinExistence type="predicted"/>
<evidence type="ECO:0000313" key="2">
    <source>
        <dbReference type="EMBL" id="CAF1119284.1"/>
    </source>
</evidence>
<dbReference type="AlphaFoldDB" id="A0A814IQF3"/>
<organism evidence="1 3">
    <name type="scientific">Adineta steineri</name>
    <dbReference type="NCBI Taxonomy" id="433720"/>
    <lineage>
        <taxon>Eukaryota</taxon>
        <taxon>Metazoa</taxon>
        <taxon>Spiralia</taxon>
        <taxon>Gnathifera</taxon>
        <taxon>Rotifera</taxon>
        <taxon>Eurotatoria</taxon>
        <taxon>Bdelloidea</taxon>
        <taxon>Adinetida</taxon>
        <taxon>Adinetidae</taxon>
        <taxon>Adineta</taxon>
    </lineage>
</organism>
<dbReference type="OrthoDB" id="9970215at2759"/>
<keyword evidence="3" id="KW-1185">Reference proteome</keyword>
<protein>
    <submittedName>
        <fullName evidence="1">Uncharacterized protein</fullName>
    </submittedName>
</protein>
<dbReference type="EMBL" id="CAJNOM010000091">
    <property type="protein sequence ID" value="CAF1026565.1"/>
    <property type="molecule type" value="Genomic_DNA"/>
</dbReference>